<proteinExistence type="predicted"/>
<dbReference type="GO" id="GO:0016705">
    <property type="term" value="F:oxidoreductase activity, acting on paired donors, with incorporation or reduction of molecular oxygen"/>
    <property type="evidence" value="ECO:0007669"/>
    <property type="project" value="InterPro"/>
</dbReference>
<evidence type="ECO:0000313" key="5">
    <source>
        <dbReference type="Proteomes" id="UP000198327"/>
    </source>
</evidence>
<accession>A0A239N0S1</accession>
<evidence type="ECO:0000256" key="2">
    <source>
        <dbReference type="ARBA" id="ARBA00023033"/>
    </source>
</evidence>
<dbReference type="AlphaFoldDB" id="A0A239N0S1"/>
<keyword evidence="1" id="KW-0560">Oxidoreductase</keyword>
<dbReference type="Proteomes" id="UP000198327">
    <property type="component" value="Unassembled WGS sequence"/>
</dbReference>
<dbReference type="PANTHER" id="PTHR30137:SF8">
    <property type="entry name" value="BLR5498 PROTEIN"/>
    <property type="match status" value="1"/>
</dbReference>
<reference evidence="5" key="1">
    <citation type="submission" date="2017-06" db="EMBL/GenBank/DDBJ databases">
        <authorList>
            <person name="Varghese N."/>
            <person name="Submissions S."/>
        </authorList>
    </citation>
    <scope>NUCLEOTIDE SEQUENCE [LARGE SCALE GENOMIC DNA]</scope>
    <source>
        <strain evidence="5">JCM 23211</strain>
    </source>
</reference>
<organism evidence="4 5">
    <name type="scientific">Rhodococcoides kyotonense</name>
    <dbReference type="NCBI Taxonomy" id="398843"/>
    <lineage>
        <taxon>Bacteria</taxon>
        <taxon>Bacillati</taxon>
        <taxon>Actinomycetota</taxon>
        <taxon>Actinomycetes</taxon>
        <taxon>Mycobacteriales</taxon>
        <taxon>Nocardiaceae</taxon>
        <taxon>Rhodococcoides</taxon>
    </lineage>
</organism>
<dbReference type="InterPro" id="IPR011251">
    <property type="entry name" value="Luciferase-like_dom"/>
</dbReference>
<keyword evidence="5" id="KW-1185">Reference proteome</keyword>
<gene>
    <name evidence="4" type="ORF">SAMN05421642_12546</name>
</gene>
<dbReference type="EMBL" id="FZOW01000025">
    <property type="protein sequence ID" value="SNT48073.1"/>
    <property type="molecule type" value="Genomic_DNA"/>
</dbReference>
<dbReference type="GO" id="GO:0005829">
    <property type="term" value="C:cytosol"/>
    <property type="evidence" value="ECO:0007669"/>
    <property type="project" value="TreeGrafter"/>
</dbReference>
<dbReference type="InterPro" id="IPR036661">
    <property type="entry name" value="Luciferase-like_sf"/>
</dbReference>
<dbReference type="RefSeq" id="WP_089252156.1">
    <property type="nucleotide sequence ID" value="NZ_FZOW01000025.1"/>
</dbReference>
<dbReference type="Gene3D" id="3.20.20.30">
    <property type="entry name" value="Luciferase-like domain"/>
    <property type="match status" value="1"/>
</dbReference>
<feature type="domain" description="Luciferase-like" evidence="3">
    <location>
        <begin position="38"/>
        <end position="350"/>
    </location>
</feature>
<keyword evidence="2 4" id="KW-0503">Monooxygenase</keyword>
<evidence type="ECO:0000256" key="1">
    <source>
        <dbReference type="ARBA" id="ARBA00023002"/>
    </source>
</evidence>
<protein>
    <submittedName>
        <fullName evidence="4">Flavin-dependent oxidoreductase, luciferase family (Includes alkanesulfonate monooxygenase SsuD and methylene tetrahydromethanopterin reductase)</fullName>
    </submittedName>
</protein>
<dbReference type="InterPro" id="IPR050766">
    <property type="entry name" value="Bact_Lucif_Oxidored"/>
</dbReference>
<dbReference type="Pfam" id="PF00296">
    <property type="entry name" value="Bac_luciferase"/>
    <property type="match status" value="1"/>
</dbReference>
<dbReference type="PANTHER" id="PTHR30137">
    <property type="entry name" value="LUCIFERASE-LIKE MONOOXYGENASE"/>
    <property type="match status" value="1"/>
</dbReference>
<dbReference type="GO" id="GO:0004497">
    <property type="term" value="F:monooxygenase activity"/>
    <property type="evidence" value="ECO:0007669"/>
    <property type="project" value="UniProtKB-KW"/>
</dbReference>
<name>A0A239N0S1_9NOCA</name>
<evidence type="ECO:0000313" key="4">
    <source>
        <dbReference type="EMBL" id="SNT48073.1"/>
    </source>
</evidence>
<evidence type="ECO:0000259" key="3">
    <source>
        <dbReference type="Pfam" id="PF00296"/>
    </source>
</evidence>
<sequence length="397" mass="44356">MIKNFGVLYVGNVIDGDDIGFDGPMPFERRYPSERLTSAFDEALTLAQLSERLGFSTFWMAEHHYQHEGFECIPNIPLLSLWLAQHTTEIKFGCGFNVLPTWHPIRLAEDYAVVDKLTNGRLIFGVGRGYHERELVGMNAQTVGLADDDRRALFEEQVEILVKAFAEESWSHHGRFYDLPPAGATHRFRPVDELTLVPRPNHPVDIWQPTTSGNPRGVEFMARNGINGMIAGMPTPFAGKFAALYQEANRKFGRDLELGENLAVGFRCYLADTEKQAREALRPIYDEYSKFGAPLGVNPFSKELIALHESNGDAVPSDARIMSFDEVLESGAWFAGTAEQFIDRVGALQDELPGLEHVLINLHIPASHRENREQVERIGRDVLPHFTSVPAAVGVGA</sequence>
<dbReference type="OrthoDB" id="5241801at2"/>
<dbReference type="SUPFAM" id="SSF51679">
    <property type="entry name" value="Bacterial luciferase-like"/>
    <property type="match status" value="1"/>
</dbReference>